<keyword evidence="3" id="KW-1185">Reference proteome</keyword>
<organism evidence="2 3">
    <name type="scientific">Aduncisulcus paluster</name>
    <dbReference type="NCBI Taxonomy" id="2918883"/>
    <lineage>
        <taxon>Eukaryota</taxon>
        <taxon>Metamonada</taxon>
        <taxon>Carpediemonas-like organisms</taxon>
        <taxon>Aduncisulcus</taxon>
    </lineage>
</organism>
<comment type="caution">
    <text evidence="2">The sequence shown here is derived from an EMBL/GenBank/DDBJ whole genome shotgun (WGS) entry which is preliminary data.</text>
</comment>
<feature type="region of interest" description="Disordered" evidence="1">
    <location>
        <begin position="54"/>
        <end position="88"/>
    </location>
</feature>
<dbReference type="PANTHER" id="PTHR13585">
    <property type="entry name" value="CHASCON, ISOFORM D-RELATED"/>
    <property type="match status" value="1"/>
</dbReference>
<feature type="compositionally biased region" description="Basic residues" evidence="1">
    <location>
        <begin position="631"/>
        <end position="642"/>
    </location>
</feature>
<feature type="compositionally biased region" description="Low complexity" evidence="1">
    <location>
        <begin position="943"/>
        <end position="952"/>
    </location>
</feature>
<feature type="region of interest" description="Disordered" evidence="1">
    <location>
        <begin position="802"/>
        <end position="992"/>
    </location>
</feature>
<sequence length="992" mass="109669">MDHQLRKSPYIKKQKRSALSKHLRQMGIVARPTKLGEYPVEKKPIHTVMKGASRLHSYQSGRKTASPRLTGFRSQSAMAVTSPSHRETTTRYDTLGLESTGLNSPEYSPARPMMGLSKHKKRLKRPDSALASLRFSSDVTRTLSVPFTVMSRGHVPTIARAKQSSGVVCPIVVDIVDKINDLCGMLGNPILYEDLLIPSEYADVLGMFGVDSVLAGISNYGFFEKDQKDLASKLTSLIKDPTIAPYTGGEEEEERIERKRIEREERKRKKEEEREEILAESIDIPQQQPSAVTSQSVTGNSPSGAGEEDDVGEKADLSGNVKIQDGDVASDSLVDWKKPRPGEEVDHTEAESHELSHPTVKIGMGSLEDTEEEEENDSEEESLPPLSVLYHYVMNTPVAASYTITNEKGKHTLTSSLPSTASVTSSSSVIGVSMASSAFLSPKVEAGTPRTRLGKAGSIKTYIRGDSDIQVAKLTLPALLRFLQLLRLQEVTASRLLSLEPRSHVKQRAMQRVVERAGIACGIPSTSVQGGVGTSKRGGVSIAEVYGRAQILLSTLQQQLNSLGERGVNRRRRDVLMAIDTKEGSRSSHATVSLPFSPGSIQPSHVLSTHPELYSSSTVATPTITPNKGSTTKRKGKKKRRRKQILVAIDDDVGAQDDTGNFSEVPRHGGSRRKAIDAIDSGNSMNLSDYEVQSTTPSSLPHIARSQGKGTKPDAETQRKIQIQREKEERLAQKREEDAVLMASEKEKMETEYKNVMKSREAKRKEELRQKKISDELAAEAARKAVEARKKREADLARIETERKEAAAKRQEEERKKKLAEKKRIEERRKQREEERKQKIAEEKRKKEEEARKAEEERKRKEKARKDRLEKEKQKREEAKKKKEEEERKKKEEEEAKARKKAAVAAALALSAGLGTEKTTPRAGQTKSEKSTKDEKDKDKTHTIASTSSTIHLDSPSISNLGGAPSASPDLLGILGSDSPSPSSPSKAKLSS</sequence>
<feature type="compositionally biased region" description="Low complexity" evidence="1">
    <location>
        <begin position="970"/>
        <end position="992"/>
    </location>
</feature>
<dbReference type="EMBL" id="BQXS01012274">
    <property type="protein sequence ID" value="GKT20902.1"/>
    <property type="molecule type" value="Genomic_DNA"/>
</dbReference>
<feature type="compositionally biased region" description="Basic and acidic residues" evidence="1">
    <location>
        <begin position="927"/>
        <end position="942"/>
    </location>
</feature>
<name>A0ABQ5K201_9EUKA</name>
<evidence type="ECO:0000313" key="2">
    <source>
        <dbReference type="EMBL" id="GKT20902.1"/>
    </source>
</evidence>
<feature type="region of interest" description="Disordered" evidence="1">
    <location>
        <begin position="746"/>
        <end position="775"/>
    </location>
</feature>
<feature type="region of interest" description="Disordered" evidence="1">
    <location>
        <begin position="617"/>
        <end position="642"/>
    </location>
</feature>
<protein>
    <submittedName>
        <fullName evidence="2">Uncharacterized protein</fullName>
    </submittedName>
</protein>
<accession>A0ABQ5K201</accession>
<feature type="compositionally biased region" description="Basic and acidic residues" evidence="1">
    <location>
        <begin position="802"/>
        <end position="897"/>
    </location>
</feature>
<feature type="compositionally biased region" description="Polar residues" evidence="1">
    <location>
        <begin position="72"/>
        <end position="83"/>
    </location>
</feature>
<dbReference type="Proteomes" id="UP001057375">
    <property type="component" value="Unassembled WGS sequence"/>
</dbReference>
<feature type="region of interest" description="Disordered" evidence="1">
    <location>
        <begin position="693"/>
        <end position="719"/>
    </location>
</feature>
<feature type="compositionally biased region" description="Basic and acidic residues" evidence="1">
    <location>
        <begin position="334"/>
        <end position="356"/>
    </location>
</feature>
<dbReference type="PANTHER" id="PTHR13585:SF19">
    <property type="entry name" value="ZINC FINGER CCCH DOMAIN-CONTAINING PROTEIN 13"/>
    <property type="match status" value="1"/>
</dbReference>
<feature type="region of interest" description="Disordered" evidence="1">
    <location>
        <begin position="1"/>
        <end position="21"/>
    </location>
</feature>
<feature type="compositionally biased region" description="Polar residues" evidence="1">
    <location>
        <begin position="617"/>
        <end position="627"/>
    </location>
</feature>
<feature type="compositionally biased region" description="Polar residues" evidence="1">
    <location>
        <begin position="284"/>
        <end position="303"/>
    </location>
</feature>
<feature type="non-terminal residue" evidence="2">
    <location>
        <position position="992"/>
    </location>
</feature>
<feature type="region of interest" description="Disordered" evidence="1">
    <location>
        <begin position="264"/>
        <end position="384"/>
    </location>
</feature>
<proteinExistence type="predicted"/>
<dbReference type="InterPro" id="IPR052824">
    <property type="entry name" value="m6A_RNA_Methylation_Regulator"/>
</dbReference>
<feature type="compositionally biased region" description="Basic residues" evidence="1">
    <location>
        <begin position="9"/>
        <end position="21"/>
    </location>
</feature>
<evidence type="ECO:0000256" key="1">
    <source>
        <dbReference type="SAM" id="MobiDB-lite"/>
    </source>
</evidence>
<evidence type="ECO:0000313" key="3">
    <source>
        <dbReference type="Proteomes" id="UP001057375"/>
    </source>
</evidence>
<gene>
    <name evidence="2" type="ORF">ADUPG1_011786</name>
</gene>
<feature type="compositionally biased region" description="Acidic residues" evidence="1">
    <location>
        <begin position="368"/>
        <end position="382"/>
    </location>
</feature>
<reference evidence="2" key="1">
    <citation type="submission" date="2022-03" db="EMBL/GenBank/DDBJ databases">
        <title>Draft genome sequence of Aduncisulcus paluster, a free-living microaerophilic Fornicata.</title>
        <authorList>
            <person name="Yuyama I."/>
            <person name="Kume K."/>
            <person name="Tamura T."/>
            <person name="Inagaki Y."/>
            <person name="Hashimoto T."/>
        </authorList>
    </citation>
    <scope>NUCLEOTIDE SEQUENCE</scope>
    <source>
        <strain evidence="2">NY0171</strain>
    </source>
</reference>